<evidence type="ECO:0000313" key="3">
    <source>
        <dbReference type="Proteomes" id="UP000178187"/>
    </source>
</evidence>
<dbReference type="InterPro" id="IPR002477">
    <property type="entry name" value="Peptidoglycan-bd-like"/>
</dbReference>
<dbReference type="AlphaFoldDB" id="A0A1G1KSH6"/>
<feature type="domain" description="Peptidoglycan binding-like" evidence="1">
    <location>
        <begin position="110"/>
        <end position="161"/>
    </location>
</feature>
<evidence type="ECO:0000313" key="2">
    <source>
        <dbReference type="EMBL" id="OGW95850.1"/>
    </source>
</evidence>
<sequence length="170" mass="18833">MKSISIGFIFILCVFAMSGCTTVDDGQSLNQQAVSLNTEVTRLNQELYQKDMLLQQEIQKSAELEQKLQAYTVGTPGQYGGYPAEVEKKPLSDISSDKFQTITGFEVKAKDIQLALKNAGYYKGAIDGKLGPESRMAMRAFQKDNKMETDGVCGPKTWQQLKLFLDKQGG</sequence>
<dbReference type="EMBL" id="MHFR01000057">
    <property type="protein sequence ID" value="OGW95850.1"/>
    <property type="molecule type" value="Genomic_DNA"/>
</dbReference>
<proteinExistence type="predicted"/>
<gene>
    <name evidence="2" type="ORF">A3G33_00470</name>
</gene>
<accession>A0A1G1KSH6</accession>
<dbReference type="Gene3D" id="1.10.101.10">
    <property type="entry name" value="PGBD-like superfamily/PGBD"/>
    <property type="match status" value="1"/>
</dbReference>
<comment type="caution">
    <text evidence="2">The sequence shown here is derived from an EMBL/GenBank/DDBJ whole genome shotgun (WGS) entry which is preliminary data.</text>
</comment>
<organism evidence="2 3">
    <name type="scientific">Candidatus Danuiimicrobium aquiferis</name>
    <dbReference type="NCBI Taxonomy" id="1801832"/>
    <lineage>
        <taxon>Bacteria</taxon>
        <taxon>Pseudomonadati</taxon>
        <taxon>Candidatus Omnitrophota</taxon>
        <taxon>Candidatus Danuiimicrobium</taxon>
    </lineage>
</organism>
<dbReference type="Pfam" id="PF01471">
    <property type="entry name" value="PG_binding_1"/>
    <property type="match status" value="1"/>
</dbReference>
<reference evidence="2 3" key="1">
    <citation type="journal article" date="2016" name="Nat. Commun.">
        <title>Thousands of microbial genomes shed light on interconnected biogeochemical processes in an aquifer system.</title>
        <authorList>
            <person name="Anantharaman K."/>
            <person name="Brown C.T."/>
            <person name="Hug L.A."/>
            <person name="Sharon I."/>
            <person name="Castelle C.J."/>
            <person name="Probst A.J."/>
            <person name="Thomas B.C."/>
            <person name="Singh A."/>
            <person name="Wilkins M.J."/>
            <person name="Karaoz U."/>
            <person name="Brodie E.L."/>
            <person name="Williams K.H."/>
            <person name="Hubbard S.S."/>
            <person name="Banfield J.F."/>
        </authorList>
    </citation>
    <scope>NUCLEOTIDE SEQUENCE [LARGE SCALE GENOMIC DNA]</scope>
</reference>
<dbReference type="Proteomes" id="UP000178187">
    <property type="component" value="Unassembled WGS sequence"/>
</dbReference>
<evidence type="ECO:0000259" key="1">
    <source>
        <dbReference type="Pfam" id="PF01471"/>
    </source>
</evidence>
<protein>
    <recommendedName>
        <fullName evidence="1">Peptidoglycan binding-like domain-containing protein</fullName>
    </recommendedName>
</protein>
<dbReference type="InterPro" id="IPR036366">
    <property type="entry name" value="PGBDSf"/>
</dbReference>
<dbReference type="SUPFAM" id="SSF47090">
    <property type="entry name" value="PGBD-like"/>
    <property type="match status" value="1"/>
</dbReference>
<dbReference type="InterPro" id="IPR036365">
    <property type="entry name" value="PGBD-like_sf"/>
</dbReference>
<dbReference type="PROSITE" id="PS51257">
    <property type="entry name" value="PROKAR_LIPOPROTEIN"/>
    <property type="match status" value="1"/>
</dbReference>
<name>A0A1G1KSH6_9BACT</name>